<feature type="compositionally biased region" description="Gly residues" evidence="1">
    <location>
        <begin position="45"/>
        <end position="57"/>
    </location>
</feature>
<evidence type="ECO:0000256" key="1">
    <source>
        <dbReference type="SAM" id="MobiDB-lite"/>
    </source>
</evidence>
<accession>A0ABN9TFH4</accession>
<keyword evidence="3" id="KW-1185">Reference proteome</keyword>
<reference evidence="2" key="1">
    <citation type="submission" date="2023-10" db="EMBL/GenBank/DDBJ databases">
        <authorList>
            <person name="Chen Y."/>
            <person name="Shah S."/>
            <person name="Dougan E. K."/>
            <person name="Thang M."/>
            <person name="Chan C."/>
        </authorList>
    </citation>
    <scope>NUCLEOTIDE SEQUENCE [LARGE SCALE GENOMIC DNA]</scope>
</reference>
<feature type="non-terminal residue" evidence="2">
    <location>
        <position position="1"/>
    </location>
</feature>
<protein>
    <submittedName>
        <fullName evidence="2">Uncharacterized protein</fullName>
    </submittedName>
</protein>
<comment type="caution">
    <text evidence="2">The sequence shown here is derived from an EMBL/GenBank/DDBJ whole genome shotgun (WGS) entry which is preliminary data.</text>
</comment>
<dbReference type="EMBL" id="CAUYUJ010014675">
    <property type="protein sequence ID" value="CAK0844576.1"/>
    <property type="molecule type" value="Genomic_DNA"/>
</dbReference>
<proteinExistence type="predicted"/>
<name>A0ABN9TFH4_9DINO</name>
<organism evidence="2 3">
    <name type="scientific">Prorocentrum cordatum</name>
    <dbReference type="NCBI Taxonomy" id="2364126"/>
    <lineage>
        <taxon>Eukaryota</taxon>
        <taxon>Sar</taxon>
        <taxon>Alveolata</taxon>
        <taxon>Dinophyceae</taxon>
        <taxon>Prorocentrales</taxon>
        <taxon>Prorocentraceae</taxon>
        <taxon>Prorocentrum</taxon>
    </lineage>
</organism>
<evidence type="ECO:0000313" key="3">
    <source>
        <dbReference type="Proteomes" id="UP001189429"/>
    </source>
</evidence>
<evidence type="ECO:0000313" key="2">
    <source>
        <dbReference type="EMBL" id="CAK0844576.1"/>
    </source>
</evidence>
<feature type="region of interest" description="Disordered" evidence="1">
    <location>
        <begin position="44"/>
        <end position="122"/>
    </location>
</feature>
<sequence length="122" mass="13012">GPSPLRAGGRRARGGRAKLARWCSPRFCKFRREAPRVAVAAQGLPLGGGRFGRGALFGAGREGHTECPGPPQDVEKEEEEEKVESEASLRSQRARPSFPEPGAEDEGAHEQPGPSSGGRGRR</sequence>
<gene>
    <name evidence="2" type="ORF">PCOR1329_LOCUS38646</name>
</gene>
<dbReference type="Proteomes" id="UP001189429">
    <property type="component" value="Unassembled WGS sequence"/>
</dbReference>